<comment type="caution">
    <text evidence="8">The sequence shown here is derived from an EMBL/GenBank/DDBJ whole genome shotgun (WGS) entry which is preliminary data.</text>
</comment>
<keyword evidence="9" id="KW-1185">Reference proteome</keyword>
<dbReference type="RefSeq" id="WP_279573777.1">
    <property type="nucleotide sequence ID" value="NZ_LWID01000001.1"/>
</dbReference>
<keyword evidence="4 6" id="KW-1133">Transmembrane helix</keyword>
<evidence type="ECO:0000313" key="9">
    <source>
        <dbReference type="Proteomes" id="UP001155500"/>
    </source>
</evidence>
<dbReference type="GO" id="GO:0030288">
    <property type="term" value="C:outer membrane-bounded periplasmic space"/>
    <property type="evidence" value="ECO:0007669"/>
    <property type="project" value="TreeGrafter"/>
</dbReference>
<dbReference type="AlphaFoldDB" id="A0A9X4PCH1"/>
<dbReference type="Pfam" id="PF06835">
    <property type="entry name" value="LptC"/>
    <property type="match status" value="1"/>
</dbReference>
<comment type="similarity">
    <text evidence="6 7">Belongs to the LptC family.</text>
</comment>
<reference evidence="8" key="1">
    <citation type="submission" date="2016-03" db="EMBL/GenBank/DDBJ databases">
        <title>Co-evolution between Pasteurellaceae and their hosts.</title>
        <authorList>
            <person name="Hansen M.J."/>
            <person name="Bojesen A.M."/>
            <person name="Planet P."/>
        </authorList>
    </citation>
    <scope>NUCLEOTIDE SEQUENCE</scope>
    <source>
        <strain evidence="8">146/S8/89</strain>
    </source>
</reference>
<dbReference type="GO" id="GO:0043165">
    <property type="term" value="P:Gram-negative-bacterium-type cell outer membrane assembly"/>
    <property type="evidence" value="ECO:0007669"/>
    <property type="project" value="UniProtKB-UniRule"/>
</dbReference>
<evidence type="ECO:0000256" key="3">
    <source>
        <dbReference type="ARBA" id="ARBA00022692"/>
    </source>
</evidence>
<comment type="subunit">
    <text evidence="6">Component of the lipopolysaccharide transport and assembly complex. Interacts with LptA and the LptBFG transporter complex.</text>
</comment>
<dbReference type="PIRSF" id="PIRSF028513">
    <property type="entry name" value="LptC"/>
    <property type="match status" value="1"/>
</dbReference>
<dbReference type="NCBIfam" id="TIGR04409">
    <property type="entry name" value="LptC_YrbK"/>
    <property type="match status" value="1"/>
</dbReference>
<evidence type="ECO:0000256" key="7">
    <source>
        <dbReference type="PIRNR" id="PIRNR028513"/>
    </source>
</evidence>
<evidence type="ECO:0000256" key="6">
    <source>
        <dbReference type="HAMAP-Rule" id="MF_01915"/>
    </source>
</evidence>
<dbReference type="GO" id="GO:0017089">
    <property type="term" value="F:glycolipid transfer activity"/>
    <property type="evidence" value="ECO:0007669"/>
    <property type="project" value="TreeGrafter"/>
</dbReference>
<keyword evidence="3 6" id="KW-0812">Transmembrane</keyword>
<protein>
    <recommendedName>
        <fullName evidence="6 7">Lipopolysaccharide export system protein LptC</fullName>
    </recommendedName>
</protein>
<comment type="function">
    <text evidence="6">Involved in the assembly of lipopolysaccharide (LPS). Required for the translocation of LPS from the inner membrane to the outer membrane. Facilitates the transfer of LPS from the inner membrane to the periplasmic protein LptA. Could be a docking site for LptA.</text>
</comment>
<evidence type="ECO:0000313" key="8">
    <source>
        <dbReference type="EMBL" id="MDG6895732.1"/>
    </source>
</evidence>
<comment type="subcellular location">
    <subcellularLocation>
        <location evidence="6">Cell inner membrane</location>
        <topology evidence="6">Single-pass membrane protein</topology>
    </subcellularLocation>
</comment>
<evidence type="ECO:0000256" key="5">
    <source>
        <dbReference type="ARBA" id="ARBA00023136"/>
    </source>
</evidence>
<evidence type="ECO:0000256" key="1">
    <source>
        <dbReference type="ARBA" id="ARBA00022475"/>
    </source>
</evidence>
<dbReference type="GO" id="GO:0015221">
    <property type="term" value="F:lipopolysaccharide transmembrane transporter activity"/>
    <property type="evidence" value="ECO:0007669"/>
    <property type="project" value="InterPro"/>
</dbReference>
<dbReference type="InterPro" id="IPR010664">
    <property type="entry name" value="LipoPS_assembly_LptC-rel"/>
</dbReference>
<comment type="function">
    <text evidence="7">Required for the translocation of lipopolysaccharide (LPS) from the inner membrane to the outer membrane.</text>
</comment>
<name>A0A9X4PCH1_9PAST</name>
<dbReference type="EMBL" id="LWID01000001">
    <property type="protein sequence ID" value="MDG6895732.1"/>
    <property type="molecule type" value="Genomic_DNA"/>
</dbReference>
<dbReference type="Gene3D" id="2.60.450.10">
    <property type="entry name" value="Lipopolysaccharide (LPS) transport protein A like domain"/>
    <property type="match status" value="1"/>
</dbReference>
<sequence length="192" mass="21844">MNIRWNIVLSIIALLLLAWFYSLNQSDENLHNLIKSEESPEYTGLNMETVLYSPTNGQRQYVAKSSKVAYFETDGRTEFEQPIVYLYGTESNQPQQQSWTLRADLATLSKENLLYLTGNVVVQSLLPDSRLQRIETQSAVVNLTNHDISSDSTVKINGQNFVTTGQKLTGNLQQQIATLQEQVKTHYEINNQ</sequence>
<keyword evidence="1 6" id="KW-1003">Cell membrane</keyword>
<dbReference type="HAMAP" id="MF_01915">
    <property type="entry name" value="LPS_assembly_LptC"/>
    <property type="match status" value="1"/>
</dbReference>
<dbReference type="GO" id="GO:0005886">
    <property type="term" value="C:plasma membrane"/>
    <property type="evidence" value="ECO:0007669"/>
    <property type="project" value="UniProtKB-SubCell"/>
</dbReference>
<gene>
    <name evidence="6" type="primary">lptC</name>
    <name evidence="8" type="ORF">A6A20_08865</name>
</gene>
<dbReference type="Proteomes" id="UP001155500">
    <property type="component" value="Unassembled WGS sequence"/>
</dbReference>
<dbReference type="InterPro" id="IPR026265">
    <property type="entry name" value="LptC"/>
</dbReference>
<dbReference type="PANTHER" id="PTHR37481:SF1">
    <property type="entry name" value="LIPOPOLYSACCHARIDE EXPORT SYSTEM PROTEIN LPTC"/>
    <property type="match status" value="1"/>
</dbReference>
<dbReference type="PANTHER" id="PTHR37481">
    <property type="entry name" value="LIPOPOLYSACCHARIDE EXPORT SYSTEM PROTEIN LPTC"/>
    <property type="match status" value="1"/>
</dbReference>
<keyword evidence="2 6" id="KW-0997">Cell inner membrane</keyword>
<accession>A0A9X4PCH1</accession>
<keyword evidence="5 6" id="KW-0472">Membrane</keyword>
<evidence type="ECO:0000256" key="4">
    <source>
        <dbReference type="ARBA" id="ARBA00022989"/>
    </source>
</evidence>
<dbReference type="InterPro" id="IPR052363">
    <property type="entry name" value="LPS_export_LptC"/>
</dbReference>
<evidence type="ECO:0000256" key="2">
    <source>
        <dbReference type="ARBA" id="ARBA00022519"/>
    </source>
</evidence>
<proteinExistence type="inferred from homology"/>
<organism evidence="8 9">
    <name type="scientific">Volucribacter amazonae</name>
    <dbReference type="NCBI Taxonomy" id="256731"/>
    <lineage>
        <taxon>Bacteria</taxon>
        <taxon>Pseudomonadati</taxon>
        <taxon>Pseudomonadota</taxon>
        <taxon>Gammaproteobacteria</taxon>
        <taxon>Pasteurellales</taxon>
        <taxon>Pasteurellaceae</taxon>
        <taxon>Volucribacter</taxon>
    </lineage>
</organism>